<gene>
    <name evidence="1" type="ORF">ACFQPE_03400</name>
</gene>
<sequence length="209" mass="22293">MTSTIRVPSLDACAAVYVAAREAFEDDPFDADDLGRHLLEREGPNGVAPHDDALVAHLAFLVGAGALDRREDGRFRAWHPPDAPDDEWREGAAATASALASAVARAPGETEPAETGMAAFRYRGERYVSVSVPSDDLADRIADAMADAPSAAGVGLYAPADAVGPVQHVADRLCDEFPTEEVAVRFEKETSEVVAVDDGLEFRLYLRAV</sequence>
<organism evidence="1 2">
    <name type="scientific">Halomarina halobia</name>
    <dbReference type="NCBI Taxonomy" id="3033386"/>
    <lineage>
        <taxon>Archaea</taxon>
        <taxon>Methanobacteriati</taxon>
        <taxon>Methanobacteriota</taxon>
        <taxon>Stenosarchaea group</taxon>
        <taxon>Halobacteria</taxon>
        <taxon>Halobacteriales</taxon>
        <taxon>Natronomonadaceae</taxon>
        <taxon>Halomarina</taxon>
    </lineage>
</organism>
<evidence type="ECO:0008006" key="3">
    <source>
        <dbReference type="Google" id="ProtNLM"/>
    </source>
</evidence>
<keyword evidence="2" id="KW-1185">Reference proteome</keyword>
<proteinExistence type="predicted"/>
<dbReference type="GeneID" id="79314818"/>
<reference evidence="1 2" key="1">
    <citation type="journal article" date="2019" name="Int. J. Syst. Evol. Microbiol.">
        <title>The Global Catalogue of Microorganisms (GCM) 10K type strain sequencing project: providing services to taxonomists for standard genome sequencing and annotation.</title>
        <authorList>
            <consortium name="The Broad Institute Genomics Platform"/>
            <consortium name="The Broad Institute Genome Sequencing Center for Infectious Disease"/>
            <person name="Wu L."/>
            <person name="Ma J."/>
        </authorList>
    </citation>
    <scope>NUCLEOTIDE SEQUENCE [LARGE SCALE GENOMIC DNA]</scope>
    <source>
        <strain evidence="1 2">PSR21</strain>
    </source>
</reference>
<protein>
    <recommendedName>
        <fullName evidence="3">Halobacterial output domain-containing protein</fullName>
    </recommendedName>
</protein>
<dbReference type="AlphaFoldDB" id="A0ABD6A5G1"/>
<accession>A0ABD6A5G1</accession>
<name>A0ABD6A5G1_9EURY</name>
<comment type="caution">
    <text evidence="1">The sequence shown here is derived from an EMBL/GenBank/DDBJ whole genome shotgun (WGS) entry which is preliminary data.</text>
</comment>
<evidence type="ECO:0000313" key="1">
    <source>
        <dbReference type="EMBL" id="MFC7315841.1"/>
    </source>
</evidence>
<dbReference type="RefSeq" id="WP_276305242.1">
    <property type="nucleotide sequence ID" value="NZ_CP119992.1"/>
</dbReference>
<dbReference type="EMBL" id="JBHTBF010000001">
    <property type="protein sequence ID" value="MFC7315841.1"/>
    <property type="molecule type" value="Genomic_DNA"/>
</dbReference>
<dbReference type="Proteomes" id="UP001596547">
    <property type="component" value="Unassembled WGS sequence"/>
</dbReference>
<evidence type="ECO:0000313" key="2">
    <source>
        <dbReference type="Proteomes" id="UP001596547"/>
    </source>
</evidence>